<reference evidence="1" key="1">
    <citation type="submission" date="2021-02" db="EMBL/GenBank/DDBJ databases">
        <title>Infant gut strain persistence is associated with maternal origin, phylogeny, and functional potential including surface adhesion and iron acquisition.</title>
        <authorList>
            <person name="Lou Y.C."/>
        </authorList>
    </citation>
    <scope>NUCLEOTIDE SEQUENCE</scope>
    <source>
        <strain evidence="1">L1_008_092G1_dasL1_008_092G1_concoct_16</strain>
    </source>
</reference>
<comment type="caution">
    <text evidence="1">The sequence shown here is derived from an EMBL/GenBank/DDBJ whole genome shotgun (WGS) entry which is preliminary data.</text>
</comment>
<dbReference type="AlphaFoldDB" id="A0A943T6Z9"/>
<evidence type="ECO:0000313" key="1">
    <source>
        <dbReference type="EMBL" id="MBS6634536.1"/>
    </source>
</evidence>
<organism evidence="1 2">
    <name type="scientific">Rothia mucilaginosa</name>
    <dbReference type="NCBI Taxonomy" id="43675"/>
    <lineage>
        <taxon>Bacteria</taxon>
        <taxon>Bacillati</taxon>
        <taxon>Actinomycetota</taxon>
        <taxon>Actinomycetes</taxon>
        <taxon>Micrococcales</taxon>
        <taxon>Micrococcaceae</taxon>
        <taxon>Rothia</taxon>
    </lineage>
</organism>
<accession>A0A943T6Z9</accession>
<sequence>MNSDEVFPLETIGNTSLGTLHIVDCPFGMRTEEPVLRPGRYTLRILNNPGKPMATMPPNGPGLARIYGKVSPSDENNAVSLYYEPLDAGTLDRLLAMRSLAIEELLTLARALQESIETLREAGERHAIISAEYVGLTASGKPRLLLPESSYLGPEHDLQKNTELTRYVWVGEYVRSAAALLWYAACGYNPEPTAARVPLSLRLSPRTKTETNQARSLGRALEYLLDAPAAQLARVGLRPVLNLDCNFRPINVYLSCSERARMLIPTAPQQEGNMRNTPLEKTQEKIRKTLESLGIIKQRGRSIRRASGRLLSLIPIRWLVSLVAGDNRSSTKSPRFSTSTRIGVAALTLAVLAASASTLVLNGGAGEASARVHAVFTESPVARDTPDVSETGDRTHENPEAVLRALLDQRNRERRARGGAELTLERIEDSARDGADLRVVAVVSASGYRPSAEEKQARKLSEENGVTRQKVIFELHRGEQGWEIIRAEPV</sequence>
<protein>
    <submittedName>
        <fullName evidence="1">Peptidase</fullName>
    </submittedName>
</protein>
<dbReference type="Proteomes" id="UP000739069">
    <property type="component" value="Unassembled WGS sequence"/>
</dbReference>
<dbReference type="RefSeq" id="WP_303952151.1">
    <property type="nucleotide sequence ID" value="NZ_JAGZXI010000003.1"/>
</dbReference>
<dbReference type="EMBL" id="JAGZXI010000003">
    <property type="protein sequence ID" value="MBS6634536.1"/>
    <property type="molecule type" value="Genomic_DNA"/>
</dbReference>
<proteinExistence type="predicted"/>
<gene>
    <name evidence="1" type="ORF">KH265_02555</name>
</gene>
<evidence type="ECO:0000313" key="2">
    <source>
        <dbReference type="Proteomes" id="UP000739069"/>
    </source>
</evidence>
<name>A0A943T6Z9_9MICC</name>